<keyword evidence="1" id="KW-1133">Transmembrane helix</keyword>
<organism evidence="3 4">
    <name type="scientific">Kaistella jeonii</name>
    <dbReference type="NCBI Taxonomy" id="266749"/>
    <lineage>
        <taxon>Bacteria</taxon>
        <taxon>Pseudomonadati</taxon>
        <taxon>Bacteroidota</taxon>
        <taxon>Flavobacteriia</taxon>
        <taxon>Flavobacteriales</taxon>
        <taxon>Weeksellaceae</taxon>
        <taxon>Chryseobacterium group</taxon>
        <taxon>Kaistella</taxon>
    </lineage>
</organism>
<sequence>MKKIYIVLIFALGLILNLLGALFKITHWENGNILLAVGLSLQLIAVVLFLYKLFTSPRFKN</sequence>
<dbReference type="Pfam" id="PF22827">
    <property type="entry name" value="GldL_N"/>
    <property type="match status" value="1"/>
</dbReference>
<dbReference type="AlphaFoldDB" id="A0A0C1FPW7"/>
<feature type="domain" description="Gliding motility protein GldL-like N-terminal" evidence="2">
    <location>
        <begin position="18"/>
        <end position="51"/>
    </location>
</feature>
<name>A0A0C1FPW7_9FLAO</name>
<comment type="caution">
    <text evidence="3">The sequence shown here is derived from an EMBL/GenBank/DDBJ whole genome shotgun (WGS) entry which is preliminary data.</text>
</comment>
<dbReference type="InterPro" id="IPR055087">
    <property type="entry name" value="GldL-like_N"/>
</dbReference>
<dbReference type="RefSeq" id="WP_039349577.1">
    <property type="nucleotide sequence ID" value="NZ_FOLA01000002.1"/>
</dbReference>
<keyword evidence="1" id="KW-0472">Membrane</keyword>
<evidence type="ECO:0000313" key="4">
    <source>
        <dbReference type="Proteomes" id="UP000031473"/>
    </source>
</evidence>
<accession>A0A0C1FPW7</accession>
<keyword evidence="1" id="KW-0812">Transmembrane</keyword>
<dbReference type="OrthoDB" id="1272131at2"/>
<evidence type="ECO:0000256" key="1">
    <source>
        <dbReference type="SAM" id="Phobius"/>
    </source>
</evidence>
<gene>
    <name evidence="3" type="ORF">OA86_04690</name>
</gene>
<evidence type="ECO:0000313" key="3">
    <source>
        <dbReference type="EMBL" id="KIA89914.1"/>
    </source>
</evidence>
<proteinExistence type="predicted"/>
<evidence type="ECO:0000259" key="2">
    <source>
        <dbReference type="Pfam" id="PF22827"/>
    </source>
</evidence>
<keyword evidence="4" id="KW-1185">Reference proteome</keyword>
<dbReference type="Proteomes" id="UP000031473">
    <property type="component" value="Unassembled WGS sequence"/>
</dbReference>
<protein>
    <recommendedName>
        <fullName evidence="2">Gliding motility protein GldL-like N-terminal domain-containing protein</fullName>
    </recommendedName>
</protein>
<reference evidence="3 4" key="1">
    <citation type="submission" date="2014-10" db="EMBL/GenBank/DDBJ databases">
        <title>Kaistella jeonii genome.</title>
        <authorList>
            <person name="Clayton J.T."/>
            <person name="Newman J.D."/>
        </authorList>
    </citation>
    <scope>NUCLEOTIDE SEQUENCE [LARGE SCALE GENOMIC DNA]</scope>
    <source>
        <strain evidence="3 4">DSM 17048</strain>
    </source>
</reference>
<dbReference type="EMBL" id="JSYL01000002">
    <property type="protein sequence ID" value="KIA89914.1"/>
    <property type="molecule type" value="Genomic_DNA"/>
</dbReference>
<feature type="transmembrane region" description="Helical" evidence="1">
    <location>
        <begin position="31"/>
        <end position="51"/>
    </location>
</feature>